<gene>
    <name evidence="1" type="ORF">CLV36_103167</name>
</gene>
<comment type="caution">
    <text evidence="1">The sequence shown here is derived from an EMBL/GenBank/DDBJ whole genome shotgun (WGS) entry which is preliminary data.</text>
</comment>
<sequence length="64" mass="7224">MIVKKVTLVLGKETFGNKNPEVAFHEAFAPYFVNEMKDGLGERLSRLHKSSVKYSGKRGLKITQ</sequence>
<name>A0ABX5ET53_9BACL</name>
<dbReference type="Proteomes" id="UP000238836">
    <property type="component" value="Unassembled WGS sequence"/>
</dbReference>
<accession>A0ABX5ET53</accession>
<organism evidence="1 2">
    <name type="scientific">Laceyella sediminis</name>
    <dbReference type="NCBI Taxonomy" id="573074"/>
    <lineage>
        <taxon>Bacteria</taxon>
        <taxon>Bacillati</taxon>
        <taxon>Bacillota</taxon>
        <taxon>Bacilli</taxon>
        <taxon>Bacillales</taxon>
        <taxon>Thermoactinomycetaceae</taxon>
        <taxon>Laceyella</taxon>
    </lineage>
</organism>
<keyword evidence="2" id="KW-1185">Reference proteome</keyword>
<protein>
    <submittedName>
        <fullName evidence="1">Uncharacterized protein</fullName>
    </submittedName>
</protein>
<dbReference type="EMBL" id="PVTZ01000003">
    <property type="protein sequence ID" value="PRZ15941.1"/>
    <property type="molecule type" value="Genomic_DNA"/>
</dbReference>
<evidence type="ECO:0000313" key="2">
    <source>
        <dbReference type="Proteomes" id="UP000238836"/>
    </source>
</evidence>
<reference evidence="1 2" key="1">
    <citation type="submission" date="2018-03" db="EMBL/GenBank/DDBJ databases">
        <title>Genomic Encyclopedia of Archaeal and Bacterial Type Strains, Phase II (KMG-II): from individual species to whole genera.</title>
        <authorList>
            <person name="Goeker M."/>
        </authorList>
    </citation>
    <scope>NUCLEOTIDE SEQUENCE [LARGE SCALE GENOMIC DNA]</scope>
    <source>
        <strain evidence="1 2">RHA1</strain>
    </source>
</reference>
<evidence type="ECO:0000313" key="1">
    <source>
        <dbReference type="EMBL" id="PRZ15941.1"/>
    </source>
</evidence>
<proteinExistence type="predicted"/>